<dbReference type="RefSeq" id="WP_118767158.1">
    <property type="nucleotide sequence ID" value="NZ_QWKP01000190.1"/>
</dbReference>
<dbReference type="AlphaFoldDB" id="A0A413RLS5"/>
<evidence type="ECO:0000259" key="2">
    <source>
        <dbReference type="PROSITE" id="PS51644"/>
    </source>
</evidence>
<dbReference type="PROSITE" id="PS51644">
    <property type="entry name" value="HTH_OST"/>
    <property type="match status" value="1"/>
</dbReference>
<sequence>MPARLSVYELAREYGVTSRAVLQLINDTPQLTGARSASSRLTDAEVRAVRRLLESTAERHAGAVVEAPTAQAPEPAGVAVSGGAVSEIEQESTVDEQAATTDGSRDGLEALVRQAFDRARESGKEDWRHMSTGVLKNRLSQILGEKFDQARFGYQRMTDLVQDLPDLLAVDDTRRPPVLYLLPEPPRAPSGVAADAITIDESITIRPDHWAATIDYASGEPYFLVAGTARASSRIEGSPDIPVPLPTITQEILDTWRADFAESTERMHSADEEEMRARVHLWLNERRGTRALPGVLQGLWNLYLKRAVVARLRNWYAAVGLPVPADLIIERKGAGTPPRPADDSRLREALIATIRRMSSDELRAVQLPASALLHMVP</sequence>
<keyword evidence="4" id="KW-1185">Reference proteome</keyword>
<dbReference type="Pfam" id="PF12872">
    <property type="entry name" value="OST-HTH"/>
    <property type="match status" value="1"/>
</dbReference>
<dbReference type="EMBL" id="QWKP01000190">
    <property type="protein sequence ID" value="RHA40989.1"/>
    <property type="molecule type" value="Genomic_DNA"/>
</dbReference>
<feature type="region of interest" description="Disordered" evidence="1">
    <location>
        <begin position="63"/>
        <end position="106"/>
    </location>
</feature>
<gene>
    <name evidence="3" type="ORF">D1825_09370</name>
</gene>
<comment type="caution">
    <text evidence="3">The sequence shown here is derived from an EMBL/GenBank/DDBJ whole genome shotgun (WGS) entry which is preliminary data.</text>
</comment>
<organism evidence="3 4">
    <name type="scientific">Cellulomonas rhizosphaerae</name>
    <dbReference type="NCBI Taxonomy" id="2293719"/>
    <lineage>
        <taxon>Bacteria</taxon>
        <taxon>Bacillati</taxon>
        <taxon>Actinomycetota</taxon>
        <taxon>Actinomycetes</taxon>
        <taxon>Micrococcales</taxon>
        <taxon>Cellulomonadaceae</taxon>
        <taxon>Cellulomonas</taxon>
    </lineage>
</organism>
<protein>
    <recommendedName>
        <fullName evidence="2">HTH OST-type domain-containing protein</fullName>
    </recommendedName>
</protein>
<dbReference type="Gene3D" id="1.10.10.2480">
    <property type="match status" value="1"/>
</dbReference>
<feature type="domain" description="HTH OST-type" evidence="2">
    <location>
        <begin position="104"/>
        <end position="185"/>
    </location>
</feature>
<evidence type="ECO:0000313" key="3">
    <source>
        <dbReference type="EMBL" id="RHA40989.1"/>
    </source>
</evidence>
<dbReference type="Proteomes" id="UP000283374">
    <property type="component" value="Unassembled WGS sequence"/>
</dbReference>
<dbReference type="InterPro" id="IPR025605">
    <property type="entry name" value="OST-HTH/LOTUS_dom"/>
</dbReference>
<evidence type="ECO:0000256" key="1">
    <source>
        <dbReference type="SAM" id="MobiDB-lite"/>
    </source>
</evidence>
<evidence type="ECO:0000313" key="4">
    <source>
        <dbReference type="Proteomes" id="UP000283374"/>
    </source>
</evidence>
<accession>A0A413RLS5</accession>
<dbReference type="OrthoDB" id="8427993at2"/>
<proteinExistence type="predicted"/>
<reference evidence="3 4" key="1">
    <citation type="submission" date="2018-08" db="EMBL/GenBank/DDBJ databases">
        <title>Cellulomonas rhizosphaerae sp. nov., a novel actinomycete isolated from soil.</title>
        <authorList>
            <person name="Tian Y."/>
        </authorList>
    </citation>
    <scope>NUCLEOTIDE SEQUENCE [LARGE SCALE GENOMIC DNA]</scope>
    <source>
        <strain evidence="3 4">NEAU-TCZ24</strain>
    </source>
</reference>
<name>A0A413RLS5_9CELL</name>